<sequence>MRTGEFHYTARPSCTPGEAMALLADLTRQGELHPLIVAVHHDRPPRPGAIRSYTITDAMRWGPLRFRIRYRADVLSETGTALDTVARQSPGVTVRNRTTVTREHGPDGRTRIDCHVTLTAPTPLFAYAFAQARRAHGELAARIERTLSGPGGHRPE</sequence>
<reference evidence="1 2" key="1">
    <citation type="submission" date="2023-07" db="EMBL/GenBank/DDBJ databases">
        <title>Sequencing the genomes of 1000 actinobacteria strains.</title>
        <authorList>
            <person name="Klenk H.-P."/>
        </authorList>
    </citation>
    <scope>NUCLEOTIDE SEQUENCE [LARGE SCALE GENOMIC DNA]</scope>
    <source>
        <strain evidence="1 2">DSM 44711</strain>
    </source>
</reference>
<accession>A0AAE3ZUS2</accession>
<protein>
    <recommendedName>
        <fullName evidence="3">SRPBCC family protein</fullName>
    </recommendedName>
</protein>
<evidence type="ECO:0000313" key="2">
    <source>
        <dbReference type="Proteomes" id="UP001183629"/>
    </source>
</evidence>
<dbReference type="EMBL" id="JAVDYC010000001">
    <property type="protein sequence ID" value="MDR7326464.1"/>
    <property type="molecule type" value="Genomic_DNA"/>
</dbReference>
<gene>
    <name evidence="1" type="ORF">J2S44_006714</name>
</gene>
<dbReference type="AlphaFoldDB" id="A0AAE3ZUS2"/>
<proteinExistence type="predicted"/>
<evidence type="ECO:0000313" key="1">
    <source>
        <dbReference type="EMBL" id="MDR7326464.1"/>
    </source>
</evidence>
<organism evidence="1 2">
    <name type="scientific">Catenuloplanes niger</name>
    <dbReference type="NCBI Taxonomy" id="587534"/>
    <lineage>
        <taxon>Bacteria</taxon>
        <taxon>Bacillati</taxon>
        <taxon>Actinomycetota</taxon>
        <taxon>Actinomycetes</taxon>
        <taxon>Micromonosporales</taxon>
        <taxon>Micromonosporaceae</taxon>
        <taxon>Catenuloplanes</taxon>
    </lineage>
</organism>
<dbReference type="InterPro" id="IPR023393">
    <property type="entry name" value="START-like_dom_sf"/>
</dbReference>
<comment type="caution">
    <text evidence="1">The sequence shown here is derived from an EMBL/GenBank/DDBJ whole genome shotgun (WGS) entry which is preliminary data.</text>
</comment>
<dbReference type="RefSeq" id="WP_310422200.1">
    <property type="nucleotide sequence ID" value="NZ_JAVDYC010000001.1"/>
</dbReference>
<name>A0AAE3ZUS2_9ACTN</name>
<dbReference type="SUPFAM" id="SSF55961">
    <property type="entry name" value="Bet v1-like"/>
    <property type="match status" value="1"/>
</dbReference>
<keyword evidence="2" id="KW-1185">Reference proteome</keyword>
<dbReference type="Gene3D" id="3.30.530.20">
    <property type="match status" value="1"/>
</dbReference>
<evidence type="ECO:0008006" key="3">
    <source>
        <dbReference type="Google" id="ProtNLM"/>
    </source>
</evidence>
<dbReference type="Proteomes" id="UP001183629">
    <property type="component" value="Unassembled WGS sequence"/>
</dbReference>